<name>A0A0L0SLE8_ALLM3</name>
<sequence>MLGTATPTTSTSPRLATGIAPLDALLGGGFSPHTITELSGMGSSSILAAIIRTLTGRPWSNLDLHGNVHDLAAVLTSLASSTHLPAVLLIYDADDAGTTTTKTVARLRAAKAAHALAHRHGTVVLVAAPTAGAGQISWTAVASTRVVITRDGSTIMGVTEDIAWEGVWLCSRGIENPWSLE</sequence>
<reference evidence="1 2" key="1">
    <citation type="submission" date="2009-11" db="EMBL/GenBank/DDBJ databases">
        <title>Annotation of Allomyces macrogynus ATCC 38327.</title>
        <authorList>
            <consortium name="The Broad Institute Genome Sequencing Platform"/>
            <person name="Russ C."/>
            <person name="Cuomo C."/>
            <person name="Burger G."/>
            <person name="Gray M.W."/>
            <person name="Holland P.W.H."/>
            <person name="King N."/>
            <person name="Lang F.B.F."/>
            <person name="Roger A.J."/>
            <person name="Ruiz-Trillo I."/>
            <person name="Young S.K."/>
            <person name="Zeng Q."/>
            <person name="Gargeya S."/>
            <person name="Fitzgerald M."/>
            <person name="Haas B."/>
            <person name="Abouelleil A."/>
            <person name="Alvarado L."/>
            <person name="Arachchi H.M."/>
            <person name="Berlin A."/>
            <person name="Chapman S.B."/>
            <person name="Gearin G."/>
            <person name="Goldberg J."/>
            <person name="Griggs A."/>
            <person name="Gujja S."/>
            <person name="Hansen M."/>
            <person name="Heiman D."/>
            <person name="Howarth C."/>
            <person name="Larimer J."/>
            <person name="Lui A."/>
            <person name="MacDonald P.J.P."/>
            <person name="McCowen C."/>
            <person name="Montmayeur A."/>
            <person name="Murphy C."/>
            <person name="Neiman D."/>
            <person name="Pearson M."/>
            <person name="Priest M."/>
            <person name="Roberts A."/>
            <person name="Saif S."/>
            <person name="Shea T."/>
            <person name="Sisk P."/>
            <person name="Stolte C."/>
            <person name="Sykes S."/>
            <person name="Wortman J."/>
            <person name="Nusbaum C."/>
            <person name="Birren B."/>
        </authorList>
    </citation>
    <scope>NUCLEOTIDE SEQUENCE [LARGE SCALE GENOMIC DNA]</scope>
    <source>
        <strain evidence="1 2">ATCC 38327</strain>
    </source>
</reference>
<accession>A0A0L0SLE8</accession>
<evidence type="ECO:0000313" key="1">
    <source>
        <dbReference type="EMBL" id="KNE63263.1"/>
    </source>
</evidence>
<proteinExistence type="predicted"/>
<protein>
    <recommendedName>
        <fullName evidence="3">DNA recombination and repair protein Rad51-like C-terminal domain-containing protein</fullName>
    </recommendedName>
</protein>
<dbReference type="VEuPathDB" id="FungiDB:AMAG_18980"/>
<reference evidence="2" key="2">
    <citation type="submission" date="2009-11" db="EMBL/GenBank/DDBJ databases">
        <title>The Genome Sequence of Allomyces macrogynus strain ATCC 38327.</title>
        <authorList>
            <consortium name="The Broad Institute Genome Sequencing Platform"/>
            <person name="Russ C."/>
            <person name="Cuomo C."/>
            <person name="Shea T."/>
            <person name="Young S.K."/>
            <person name="Zeng Q."/>
            <person name="Koehrsen M."/>
            <person name="Haas B."/>
            <person name="Borodovsky M."/>
            <person name="Guigo R."/>
            <person name="Alvarado L."/>
            <person name="Berlin A."/>
            <person name="Borenstein D."/>
            <person name="Chen Z."/>
            <person name="Engels R."/>
            <person name="Freedman E."/>
            <person name="Gellesch M."/>
            <person name="Goldberg J."/>
            <person name="Griggs A."/>
            <person name="Gujja S."/>
            <person name="Heiman D."/>
            <person name="Hepburn T."/>
            <person name="Howarth C."/>
            <person name="Jen D."/>
            <person name="Larson L."/>
            <person name="Lewis B."/>
            <person name="Mehta T."/>
            <person name="Park D."/>
            <person name="Pearson M."/>
            <person name="Roberts A."/>
            <person name="Saif S."/>
            <person name="Shenoy N."/>
            <person name="Sisk P."/>
            <person name="Stolte C."/>
            <person name="Sykes S."/>
            <person name="Walk T."/>
            <person name="White J."/>
            <person name="Yandava C."/>
            <person name="Burger G."/>
            <person name="Gray M.W."/>
            <person name="Holland P.W.H."/>
            <person name="King N."/>
            <person name="Lang F.B.F."/>
            <person name="Roger A.J."/>
            <person name="Ruiz-Trillo I."/>
            <person name="Lander E."/>
            <person name="Nusbaum C."/>
        </authorList>
    </citation>
    <scope>NUCLEOTIDE SEQUENCE [LARGE SCALE GENOMIC DNA]</scope>
    <source>
        <strain evidence="2">ATCC 38327</strain>
    </source>
</reference>
<evidence type="ECO:0008006" key="3">
    <source>
        <dbReference type="Google" id="ProtNLM"/>
    </source>
</evidence>
<organism evidence="1 2">
    <name type="scientific">Allomyces macrogynus (strain ATCC 38327)</name>
    <name type="common">Allomyces javanicus var. macrogynus</name>
    <dbReference type="NCBI Taxonomy" id="578462"/>
    <lineage>
        <taxon>Eukaryota</taxon>
        <taxon>Fungi</taxon>
        <taxon>Fungi incertae sedis</taxon>
        <taxon>Blastocladiomycota</taxon>
        <taxon>Blastocladiomycetes</taxon>
        <taxon>Blastocladiales</taxon>
        <taxon>Blastocladiaceae</taxon>
        <taxon>Allomyces</taxon>
    </lineage>
</organism>
<evidence type="ECO:0000313" key="2">
    <source>
        <dbReference type="Proteomes" id="UP000054350"/>
    </source>
</evidence>
<dbReference type="InterPro" id="IPR027417">
    <property type="entry name" value="P-loop_NTPase"/>
</dbReference>
<dbReference type="Proteomes" id="UP000054350">
    <property type="component" value="Unassembled WGS sequence"/>
</dbReference>
<dbReference type="AlphaFoldDB" id="A0A0L0SLE8"/>
<gene>
    <name evidence="1" type="ORF">AMAG_18980</name>
</gene>
<dbReference type="EMBL" id="GG745342">
    <property type="protein sequence ID" value="KNE63263.1"/>
    <property type="molecule type" value="Genomic_DNA"/>
</dbReference>
<keyword evidence="2" id="KW-1185">Reference proteome</keyword>
<dbReference type="Gene3D" id="3.40.50.300">
    <property type="entry name" value="P-loop containing nucleotide triphosphate hydrolases"/>
    <property type="match status" value="1"/>
</dbReference>
<dbReference type="SUPFAM" id="SSF52540">
    <property type="entry name" value="P-loop containing nucleoside triphosphate hydrolases"/>
    <property type="match status" value="1"/>
</dbReference>